<dbReference type="Proteomes" id="UP000275356">
    <property type="component" value="Unassembled WGS sequence"/>
</dbReference>
<dbReference type="PROSITE" id="PS51384">
    <property type="entry name" value="FAD_FR"/>
    <property type="match status" value="1"/>
</dbReference>
<dbReference type="SUPFAM" id="SSF63380">
    <property type="entry name" value="Riboflavin synthase domain-like"/>
    <property type="match status" value="1"/>
</dbReference>
<dbReference type="RefSeq" id="WP_211339142.1">
    <property type="nucleotide sequence ID" value="NZ_RKHQ01000001.1"/>
</dbReference>
<gene>
    <name evidence="2" type="ORF">EDD28_1696</name>
</gene>
<dbReference type="EMBL" id="RKHQ01000001">
    <property type="protein sequence ID" value="ROR97103.1"/>
    <property type="molecule type" value="Genomic_DNA"/>
</dbReference>
<dbReference type="PANTHER" id="PTHR30157:SF0">
    <property type="entry name" value="NADPH-DEPENDENT FERRIC-CHELATE REDUCTASE"/>
    <property type="match status" value="1"/>
</dbReference>
<dbReference type="Pfam" id="PF08021">
    <property type="entry name" value="FAD_binding_9"/>
    <property type="match status" value="1"/>
</dbReference>
<dbReference type="PANTHER" id="PTHR30157">
    <property type="entry name" value="FERRIC REDUCTASE, NADPH-DEPENDENT"/>
    <property type="match status" value="1"/>
</dbReference>
<evidence type="ECO:0000313" key="2">
    <source>
        <dbReference type="EMBL" id="ROR97103.1"/>
    </source>
</evidence>
<protein>
    <submittedName>
        <fullName evidence="2">NADPH-dependent ferric siderophore reductase</fullName>
    </submittedName>
</protein>
<keyword evidence="3" id="KW-1185">Reference proteome</keyword>
<dbReference type="AlphaFoldDB" id="A0A3N2DBI0"/>
<proteinExistence type="predicted"/>
<dbReference type="InterPro" id="IPR017927">
    <property type="entry name" value="FAD-bd_FR_type"/>
</dbReference>
<dbReference type="CDD" id="cd06193">
    <property type="entry name" value="siderophore_interacting"/>
    <property type="match status" value="1"/>
</dbReference>
<dbReference type="GO" id="GO:0016491">
    <property type="term" value="F:oxidoreductase activity"/>
    <property type="evidence" value="ECO:0007669"/>
    <property type="project" value="InterPro"/>
</dbReference>
<dbReference type="InterPro" id="IPR007037">
    <property type="entry name" value="SIP_rossman_dom"/>
</dbReference>
<feature type="domain" description="FAD-binding FR-type" evidence="1">
    <location>
        <begin position="12"/>
        <end position="137"/>
    </location>
</feature>
<dbReference type="Pfam" id="PF04954">
    <property type="entry name" value="SIP"/>
    <property type="match status" value="1"/>
</dbReference>
<dbReference type="InterPro" id="IPR013113">
    <property type="entry name" value="SIP_FAD-bd"/>
</dbReference>
<dbReference type="InterPro" id="IPR017938">
    <property type="entry name" value="Riboflavin_synthase-like_b-brl"/>
</dbReference>
<evidence type="ECO:0000313" key="3">
    <source>
        <dbReference type="Proteomes" id="UP000275356"/>
    </source>
</evidence>
<reference evidence="2 3" key="1">
    <citation type="submission" date="2018-11" db="EMBL/GenBank/DDBJ databases">
        <title>Sequencing the genomes of 1000 actinobacteria strains.</title>
        <authorList>
            <person name="Klenk H.-P."/>
        </authorList>
    </citation>
    <scope>NUCLEOTIDE SEQUENCE [LARGE SCALE GENOMIC DNA]</scope>
    <source>
        <strain evidence="2 3">DSM 13521</strain>
    </source>
</reference>
<sequence length="315" mass="32810">MTRPTPTAGAPSRVFPAVVESLERLSPSFVRVTFAGEELRDLAPGGPDQRIKLIVPLPGSRVSTLPDGADWYSVWRRLDATERNPMRTYTIRGVAAGRLVVDVVAHGDTGPASRWIARAEVGDRLLVVGPDGSSRLPVGGSEWHPGAATTLLVAGDETAVPAACRILESLPADARGAVFLEVPTAADALAVRRPAGVDVHWLAREDGPGGGAGGGAGGVVGSRLTPAVRAWAADHLAPVGDGRPGAGPAEEPGLLNPGTELLWEVPSGPADGGYAWLAGEAGVITGLRRHLVRDLGIDRSRVAFMGYWKLGRPEN</sequence>
<accession>A0A3N2DBI0</accession>
<dbReference type="Gene3D" id="2.40.30.10">
    <property type="entry name" value="Translation factors"/>
    <property type="match status" value="1"/>
</dbReference>
<organism evidence="2 3">
    <name type="scientific">Salana multivorans</name>
    <dbReference type="NCBI Taxonomy" id="120377"/>
    <lineage>
        <taxon>Bacteria</taxon>
        <taxon>Bacillati</taxon>
        <taxon>Actinomycetota</taxon>
        <taxon>Actinomycetes</taxon>
        <taxon>Micrococcales</taxon>
        <taxon>Beutenbergiaceae</taxon>
        <taxon>Salana</taxon>
    </lineage>
</organism>
<dbReference type="InterPro" id="IPR039261">
    <property type="entry name" value="FNR_nucleotide-bd"/>
</dbReference>
<comment type="caution">
    <text evidence="2">The sequence shown here is derived from an EMBL/GenBank/DDBJ whole genome shotgun (WGS) entry which is preliminary data.</text>
</comment>
<dbReference type="Gene3D" id="3.40.50.80">
    <property type="entry name" value="Nucleotide-binding domain of ferredoxin-NADP reductase (FNR) module"/>
    <property type="match status" value="1"/>
</dbReference>
<evidence type="ECO:0000259" key="1">
    <source>
        <dbReference type="PROSITE" id="PS51384"/>
    </source>
</evidence>
<dbReference type="InterPro" id="IPR039374">
    <property type="entry name" value="SIP_fam"/>
</dbReference>
<name>A0A3N2DBI0_9MICO</name>